<dbReference type="EMBL" id="BGZK01000996">
    <property type="protein sequence ID" value="GBP67930.1"/>
    <property type="molecule type" value="Genomic_DNA"/>
</dbReference>
<gene>
    <name evidence="1" type="ORF">EVAR_97723_1</name>
</gene>
<proteinExistence type="predicted"/>
<dbReference type="AlphaFoldDB" id="A0A4C1XXM7"/>
<accession>A0A4C1XXM7</accession>
<keyword evidence="2" id="KW-1185">Reference proteome</keyword>
<comment type="caution">
    <text evidence="1">The sequence shown here is derived from an EMBL/GenBank/DDBJ whole genome shotgun (WGS) entry which is preliminary data.</text>
</comment>
<sequence length="175" mass="19299">MKLARIETSCSEIGRIVRYCDAVGGKIPRPVHTQLSNTETVELAANIKQFAGRARAYLFAGNWVESCGTPAGGGERSPRRRTNEIATRERSRVAPKTGVRKRERILACTCICTQCNSSWNLPSASSHSVEVALVRYGGDEMSFFLATALGCTLLRRFVTVFQGKAWEKIGLFVLK</sequence>
<organism evidence="1 2">
    <name type="scientific">Eumeta variegata</name>
    <name type="common">Bagworm moth</name>
    <name type="synonym">Eumeta japonica</name>
    <dbReference type="NCBI Taxonomy" id="151549"/>
    <lineage>
        <taxon>Eukaryota</taxon>
        <taxon>Metazoa</taxon>
        <taxon>Ecdysozoa</taxon>
        <taxon>Arthropoda</taxon>
        <taxon>Hexapoda</taxon>
        <taxon>Insecta</taxon>
        <taxon>Pterygota</taxon>
        <taxon>Neoptera</taxon>
        <taxon>Endopterygota</taxon>
        <taxon>Lepidoptera</taxon>
        <taxon>Glossata</taxon>
        <taxon>Ditrysia</taxon>
        <taxon>Tineoidea</taxon>
        <taxon>Psychidae</taxon>
        <taxon>Oiketicinae</taxon>
        <taxon>Eumeta</taxon>
    </lineage>
</organism>
<evidence type="ECO:0000313" key="1">
    <source>
        <dbReference type="EMBL" id="GBP67930.1"/>
    </source>
</evidence>
<protein>
    <submittedName>
        <fullName evidence="1">Uncharacterized protein</fullName>
    </submittedName>
</protein>
<reference evidence="1 2" key="1">
    <citation type="journal article" date="2019" name="Commun. Biol.">
        <title>The bagworm genome reveals a unique fibroin gene that provides high tensile strength.</title>
        <authorList>
            <person name="Kono N."/>
            <person name="Nakamura H."/>
            <person name="Ohtoshi R."/>
            <person name="Tomita M."/>
            <person name="Numata K."/>
            <person name="Arakawa K."/>
        </authorList>
    </citation>
    <scope>NUCLEOTIDE SEQUENCE [LARGE SCALE GENOMIC DNA]</scope>
</reference>
<name>A0A4C1XXM7_EUMVA</name>
<evidence type="ECO:0000313" key="2">
    <source>
        <dbReference type="Proteomes" id="UP000299102"/>
    </source>
</evidence>
<dbReference type="Proteomes" id="UP000299102">
    <property type="component" value="Unassembled WGS sequence"/>
</dbReference>